<evidence type="ECO:0000259" key="9">
    <source>
        <dbReference type="Pfam" id="PF00324"/>
    </source>
</evidence>
<feature type="transmembrane region" description="Helical" evidence="8">
    <location>
        <begin position="41"/>
        <end position="61"/>
    </location>
</feature>
<keyword evidence="6 8" id="KW-0472">Membrane</keyword>
<feature type="transmembrane region" description="Helical" evidence="8">
    <location>
        <begin position="276"/>
        <end position="308"/>
    </location>
</feature>
<dbReference type="GO" id="GO:0006865">
    <property type="term" value="P:amino acid transport"/>
    <property type="evidence" value="ECO:0007669"/>
    <property type="project" value="UniProtKB-KW"/>
</dbReference>
<feature type="transmembrane region" description="Helical" evidence="8">
    <location>
        <begin position="197"/>
        <end position="222"/>
    </location>
</feature>
<feature type="transmembrane region" description="Helical" evidence="8">
    <location>
        <begin position="234"/>
        <end position="256"/>
    </location>
</feature>
<comment type="subcellular location">
    <subcellularLocation>
        <location evidence="1">Membrane</location>
        <topology evidence="1">Multi-pass membrane protein</topology>
    </subcellularLocation>
</comment>
<feature type="region of interest" description="Disordered" evidence="7">
    <location>
        <begin position="440"/>
        <end position="470"/>
    </location>
</feature>
<dbReference type="Gene3D" id="1.20.1740.10">
    <property type="entry name" value="Amino acid/polyamine transporter I"/>
    <property type="match status" value="1"/>
</dbReference>
<protein>
    <submittedName>
        <fullName evidence="10">Amino acid permease</fullName>
    </submittedName>
</protein>
<keyword evidence="11" id="KW-1185">Reference proteome</keyword>
<dbReference type="Pfam" id="PF00324">
    <property type="entry name" value="AA_permease"/>
    <property type="match status" value="1"/>
</dbReference>
<dbReference type="PANTHER" id="PTHR43495:SF5">
    <property type="entry name" value="GAMMA-AMINOBUTYRIC ACID PERMEASE"/>
    <property type="match status" value="1"/>
</dbReference>
<keyword evidence="3 8" id="KW-0812">Transmembrane</keyword>
<reference evidence="10 11" key="1">
    <citation type="submission" date="2020-08" db="EMBL/GenBank/DDBJ databases">
        <title>Cohnella phylogeny.</title>
        <authorList>
            <person name="Dunlap C."/>
        </authorList>
    </citation>
    <scope>NUCLEOTIDE SEQUENCE [LARGE SCALE GENOMIC DNA]</scope>
    <source>
        <strain evidence="10 11">DSM 25241</strain>
    </source>
</reference>
<evidence type="ECO:0000256" key="5">
    <source>
        <dbReference type="ARBA" id="ARBA00022989"/>
    </source>
</evidence>
<dbReference type="PANTHER" id="PTHR43495">
    <property type="entry name" value="GABA PERMEASE"/>
    <property type="match status" value="1"/>
</dbReference>
<dbReference type="RefSeq" id="WP_185122751.1">
    <property type="nucleotide sequence ID" value="NZ_JACJVQ010000023.1"/>
</dbReference>
<dbReference type="Proteomes" id="UP000535838">
    <property type="component" value="Unassembled WGS sequence"/>
</dbReference>
<feature type="transmembrane region" description="Helical" evidence="8">
    <location>
        <begin position="88"/>
        <end position="111"/>
    </location>
</feature>
<evidence type="ECO:0000256" key="7">
    <source>
        <dbReference type="SAM" id="MobiDB-lite"/>
    </source>
</evidence>
<evidence type="ECO:0000256" key="3">
    <source>
        <dbReference type="ARBA" id="ARBA00022692"/>
    </source>
</evidence>
<evidence type="ECO:0000256" key="4">
    <source>
        <dbReference type="ARBA" id="ARBA00022970"/>
    </source>
</evidence>
<feature type="transmembrane region" description="Helical" evidence="8">
    <location>
        <begin position="123"/>
        <end position="143"/>
    </location>
</feature>
<feature type="transmembrane region" description="Helical" evidence="8">
    <location>
        <begin position="329"/>
        <end position="350"/>
    </location>
</feature>
<dbReference type="GO" id="GO:0016020">
    <property type="term" value="C:membrane"/>
    <property type="evidence" value="ECO:0007669"/>
    <property type="project" value="UniProtKB-SubCell"/>
</dbReference>
<evidence type="ECO:0000256" key="8">
    <source>
        <dbReference type="SAM" id="Phobius"/>
    </source>
</evidence>
<organism evidence="10 11">
    <name type="scientific">Cohnella thailandensis</name>
    <dbReference type="NCBI Taxonomy" id="557557"/>
    <lineage>
        <taxon>Bacteria</taxon>
        <taxon>Bacillati</taxon>
        <taxon>Bacillota</taxon>
        <taxon>Bacilli</taxon>
        <taxon>Bacillales</taxon>
        <taxon>Paenibacillaceae</taxon>
        <taxon>Cohnella</taxon>
    </lineage>
</organism>
<keyword evidence="5 8" id="KW-1133">Transmembrane helix</keyword>
<name>A0A841SZC5_9BACL</name>
<feature type="transmembrane region" description="Helical" evidence="8">
    <location>
        <begin position="15"/>
        <end position="35"/>
    </location>
</feature>
<gene>
    <name evidence="10" type="ORF">H7B67_25720</name>
</gene>
<accession>A0A841SZC5</accession>
<dbReference type="EMBL" id="JACJVQ010000023">
    <property type="protein sequence ID" value="MBB6637543.1"/>
    <property type="molecule type" value="Genomic_DNA"/>
</dbReference>
<dbReference type="PIRSF" id="PIRSF006060">
    <property type="entry name" value="AA_transporter"/>
    <property type="match status" value="1"/>
</dbReference>
<evidence type="ECO:0000313" key="10">
    <source>
        <dbReference type="EMBL" id="MBB6637543.1"/>
    </source>
</evidence>
<feature type="transmembrane region" description="Helical" evidence="8">
    <location>
        <begin position="388"/>
        <end position="407"/>
    </location>
</feature>
<evidence type="ECO:0000256" key="2">
    <source>
        <dbReference type="ARBA" id="ARBA00022448"/>
    </source>
</evidence>
<dbReference type="GO" id="GO:0055085">
    <property type="term" value="P:transmembrane transport"/>
    <property type="evidence" value="ECO:0007669"/>
    <property type="project" value="InterPro"/>
</dbReference>
<dbReference type="AlphaFoldDB" id="A0A841SZC5"/>
<feature type="transmembrane region" description="Helical" evidence="8">
    <location>
        <begin position="356"/>
        <end position="376"/>
    </location>
</feature>
<feature type="domain" description="Amino acid permease/ SLC12A" evidence="9">
    <location>
        <begin position="20"/>
        <end position="381"/>
    </location>
</feature>
<keyword evidence="4" id="KW-0029">Amino-acid transport</keyword>
<feature type="transmembrane region" description="Helical" evidence="8">
    <location>
        <begin position="155"/>
        <end position="177"/>
    </location>
</feature>
<feature type="transmembrane region" description="Helical" evidence="8">
    <location>
        <begin position="413"/>
        <end position="431"/>
    </location>
</feature>
<evidence type="ECO:0000313" key="11">
    <source>
        <dbReference type="Proteomes" id="UP000535838"/>
    </source>
</evidence>
<sequence>MARSSQTSSDQKLRWWQLSLLGVACTIGTGFFLGSHLAIEIAGPAVLLAYVAAGATAYIVFDKLARMTASDPLEGSFRSYAKKAYGRWAGFSCGWVYWSSELLIVGSQLTALSLFSRFWFPRVPMWCFATGFGLLGLLIVILGTRSFERWENVFAVVKVAAIVLFIVLALLALFGVFRSQGQGAALPKQWMPAGLKGLWSSLIFALYGYGGLEVMGLMAMRLEKPESAPKAGTIMLLLLGAIYVTSLGLALVLQPWQSFRAEKSPFIVSLADYGLAFVPHVFIGVQIIAGFSTMTASIFAVTKILVTLASDRDAPPIFSRSYGKSKKPLAALGLTTVGLGASVLFALLMPKSLYEYVTTAAGLMLLYNWLFILFTSGRLLKQNGWGRIKQYLGIALVVLGVSGTWFHPISRPGLLISLGFIVVIGLVTLMMRRLWKRTDSSAADPAASSSSSGQYPVRFKSKVQPEPDQG</sequence>
<evidence type="ECO:0000256" key="6">
    <source>
        <dbReference type="ARBA" id="ARBA00023136"/>
    </source>
</evidence>
<feature type="compositionally biased region" description="Low complexity" evidence="7">
    <location>
        <begin position="440"/>
        <end position="452"/>
    </location>
</feature>
<keyword evidence="2" id="KW-0813">Transport</keyword>
<evidence type="ECO:0000256" key="1">
    <source>
        <dbReference type="ARBA" id="ARBA00004141"/>
    </source>
</evidence>
<dbReference type="PROSITE" id="PS51257">
    <property type="entry name" value="PROKAR_LIPOPROTEIN"/>
    <property type="match status" value="1"/>
</dbReference>
<comment type="caution">
    <text evidence="10">The sequence shown here is derived from an EMBL/GenBank/DDBJ whole genome shotgun (WGS) entry which is preliminary data.</text>
</comment>
<proteinExistence type="predicted"/>
<dbReference type="InterPro" id="IPR004841">
    <property type="entry name" value="AA-permease/SLC12A_dom"/>
</dbReference>